<dbReference type="SUPFAM" id="SSF54695">
    <property type="entry name" value="POZ domain"/>
    <property type="match status" value="1"/>
</dbReference>
<keyword evidence="5" id="KW-1185">Reference proteome</keyword>
<gene>
    <name evidence="4" type="ORF">ElyMa_001430900</name>
</gene>
<keyword evidence="1" id="KW-0880">Kelch repeat</keyword>
<comment type="caution">
    <text evidence="4">The sequence shown here is derived from an EMBL/GenBank/DDBJ whole genome shotgun (WGS) entry which is preliminary data.</text>
</comment>
<dbReference type="EMBL" id="BMAT01002812">
    <property type="protein sequence ID" value="GFS14714.1"/>
    <property type="molecule type" value="Genomic_DNA"/>
</dbReference>
<dbReference type="Gene3D" id="1.25.40.420">
    <property type="match status" value="1"/>
</dbReference>
<dbReference type="Pfam" id="PF00651">
    <property type="entry name" value="BTB"/>
    <property type="match status" value="1"/>
</dbReference>
<keyword evidence="2" id="KW-0677">Repeat</keyword>
<dbReference type="Proteomes" id="UP000762676">
    <property type="component" value="Unassembled WGS sequence"/>
</dbReference>
<organism evidence="4 5">
    <name type="scientific">Elysia marginata</name>
    <dbReference type="NCBI Taxonomy" id="1093978"/>
    <lineage>
        <taxon>Eukaryota</taxon>
        <taxon>Metazoa</taxon>
        <taxon>Spiralia</taxon>
        <taxon>Lophotrochozoa</taxon>
        <taxon>Mollusca</taxon>
        <taxon>Gastropoda</taxon>
        <taxon>Heterobranchia</taxon>
        <taxon>Euthyneura</taxon>
        <taxon>Panpulmonata</taxon>
        <taxon>Sacoglossa</taxon>
        <taxon>Placobranchoidea</taxon>
        <taxon>Plakobranchidae</taxon>
        <taxon>Elysia</taxon>
    </lineage>
</organism>
<dbReference type="InterPro" id="IPR000210">
    <property type="entry name" value="BTB/POZ_dom"/>
</dbReference>
<dbReference type="AlphaFoldDB" id="A0AAV4IVW9"/>
<dbReference type="Gene3D" id="3.30.710.10">
    <property type="entry name" value="Potassium Channel Kv1.1, Chain A"/>
    <property type="match status" value="1"/>
</dbReference>
<reference evidence="4 5" key="1">
    <citation type="journal article" date="2021" name="Elife">
        <title>Chloroplast acquisition without the gene transfer in kleptoplastic sea slugs, Plakobranchus ocellatus.</title>
        <authorList>
            <person name="Maeda T."/>
            <person name="Takahashi S."/>
            <person name="Yoshida T."/>
            <person name="Shimamura S."/>
            <person name="Takaki Y."/>
            <person name="Nagai Y."/>
            <person name="Toyoda A."/>
            <person name="Suzuki Y."/>
            <person name="Arimoto A."/>
            <person name="Ishii H."/>
            <person name="Satoh N."/>
            <person name="Nishiyama T."/>
            <person name="Hasebe M."/>
            <person name="Maruyama T."/>
            <person name="Minagawa J."/>
            <person name="Obokata J."/>
            <person name="Shigenobu S."/>
        </authorList>
    </citation>
    <scope>NUCLEOTIDE SEQUENCE [LARGE SCALE GENOMIC DNA]</scope>
</reference>
<dbReference type="PANTHER" id="PTHR24412">
    <property type="entry name" value="KELCH PROTEIN"/>
    <property type="match status" value="1"/>
</dbReference>
<feature type="domain" description="BTB" evidence="3">
    <location>
        <begin position="30"/>
        <end position="97"/>
    </location>
</feature>
<evidence type="ECO:0000313" key="5">
    <source>
        <dbReference type="Proteomes" id="UP000762676"/>
    </source>
</evidence>
<proteinExistence type="predicted"/>
<dbReference type="CDD" id="cd18186">
    <property type="entry name" value="BTB_POZ_ZBTB_KLHL-like"/>
    <property type="match status" value="1"/>
</dbReference>
<dbReference type="SMART" id="SM00225">
    <property type="entry name" value="BTB"/>
    <property type="match status" value="1"/>
</dbReference>
<dbReference type="InterPro" id="IPR011705">
    <property type="entry name" value="BACK"/>
</dbReference>
<name>A0AAV4IVW9_9GAST</name>
<sequence length="639" mass="73052">MADTGWEKDCKTSVRVFQDLATLKNDPTFSDIVVVVGNTEFHCHRAILAAVSSFFKAAFSTDMKEAREKKITLHNIEVEIFSAILNSIYGGRYIVTEENVYDIWTAADMLQIPFLCSQCEELCEILCNTKLTPVNCVDMLRKVRLLSEKTKQRALTVVCENFKDYHIQAKIGLLEADEMKILLTDDKLNVANEDDVVESILRWGEMKLKTTLAETSSDCSEEPGEEWPQVTSSLTFDQFEDLLRSTKYLLISWHCLHETLAQHPLVVANPECQTIMNKISQYKTNAHLHHTWCPPAAVQREKTKMINVLISWQDGSFNGLVLGEKDASWRELNLPPLASESGDSDASRKIFYDDSSLMVIDGNNIYMLEATHNQWHTTHILQDQYKQQEITGILILESVIQPIGGSLYLYQCRNGAVEIFKYPNFKNMSNFSDSEWNRCIAINDENFNKMSLKEAIYVAHTHILFLCDEAAKSYTIVCIDGVSYTHRLYSDQLGSQSRLVTFSHENEVFVLQENGFLWRLKPGVKELHIIQEFALWDSMVSLNGVVLYDNQLIVVGCFQDQCSDEVDVSLAGVFQGLKKINTCNLWACGQNISLVVLYSNRADQNQTQYNYNSAVNELNQIQFYNGEVTINPYHYYTWR</sequence>
<protein>
    <submittedName>
        <fullName evidence="4">Kelch-like protein 38</fullName>
    </submittedName>
</protein>
<evidence type="ECO:0000256" key="1">
    <source>
        <dbReference type="ARBA" id="ARBA00022441"/>
    </source>
</evidence>
<evidence type="ECO:0000259" key="3">
    <source>
        <dbReference type="PROSITE" id="PS50097"/>
    </source>
</evidence>
<evidence type="ECO:0000256" key="2">
    <source>
        <dbReference type="ARBA" id="ARBA00022737"/>
    </source>
</evidence>
<evidence type="ECO:0000313" key="4">
    <source>
        <dbReference type="EMBL" id="GFS14714.1"/>
    </source>
</evidence>
<dbReference type="InterPro" id="IPR011333">
    <property type="entry name" value="SKP1/BTB/POZ_sf"/>
</dbReference>
<dbReference type="Pfam" id="PF07707">
    <property type="entry name" value="BACK"/>
    <property type="match status" value="1"/>
</dbReference>
<dbReference type="PROSITE" id="PS50097">
    <property type="entry name" value="BTB"/>
    <property type="match status" value="1"/>
</dbReference>
<dbReference type="PANTHER" id="PTHR24412:SF489">
    <property type="entry name" value="RING FINGER DOMAIN AND KELCH REPEAT-CONTAINING PROTEIN DDB_G0271372"/>
    <property type="match status" value="1"/>
</dbReference>
<accession>A0AAV4IVW9</accession>